<evidence type="ECO:0000313" key="1">
    <source>
        <dbReference type="EMBL" id="KKM27206.1"/>
    </source>
</evidence>
<dbReference type="EMBL" id="LAZR01012366">
    <property type="protein sequence ID" value="KKM27206.1"/>
    <property type="molecule type" value="Genomic_DNA"/>
</dbReference>
<comment type="caution">
    <text evidence="2">The sequence shown here is derived from an EMBL/GenBank/DDBJ whole genome shotgun (WGS) entry which is preliminary data.</text>
</comment>
<accession>A0A0F9II47</accession>
<evidence type="ECO:0000313" key="2">
    <source>
        <dbReference type="EMBL" id="KKM27207.1"/>
    </source>
</evidence>
<name>A0A0F9II47_9ZZZZ</name>
<proteinExistence type="predicted"/>
<sequence length="78" mass="9095">MEDFLLLIEAPKQFHLRHLLYLTQFLERQIFIVDTLGARLDFRAALIVQFSQNLIRGNGHLFFLSVSQGAHRNARQLS</sequence>
<organism evidence="2">
    <name type="scientific">marine sediment metagenome</name>
    <dbReference type="NCBI Taxonomy" id="412755"/>
    <lineage>
        <taxon>unclassified sequences</taxon>
        <taxon>metagenomes</taxon>
        <taxon>ecological metagenomes</taxon>
    </lineage>
</organism>
<reference evidence="2" key="1">
    <citation type="journal article" date="2015" name="Nature">
        <title>Complex archaea that bridge the gap between prokaryotes and eukaryotes.</title>
        <authorList>
            <person name="Spang A."/>
            <person name="Saw J.H."/>
            <person name="Jorgensen S.L."/>
            <person name="Zaremba-Niedzwiedzka K."/>
            <person name="Martijn J."/>
            <person name="Lind A.E."/>
            <person name="van Eijk R."/>
            <person name="Schleper C."/>
            <person name="Guy L."/>
            <person name="Ettema T.J."/>
        </authorList>
    </citation>
    <scope>NUCLEOTIDE SEQUENCE</scope>
</reference>
<protein>
    <submittedName>
        <fullName evidence="2">Uncharacterized protein</fullName>
    </submittedName>
</protein>
<gene>
    <name evidence="1" type="ORF">LCGC14_1577040</name>
    <name evidence="2" type="ORF">LCGC14_1577050</name>
</gene>
<dbReference type="AlphaFoldDB" id="A0A0F9II47"/>
<dbReference type="EMBL" id="LAZR01012366">
    <property type="protein sequence ID" value="KKM27207.1"/>
    <property type="molecule type" value="Genomic_DNA"/>
</dbReference>